<evidence type="ECO:0000256" key="1">
    <source>
        <dbReference type="PROSITE-ProRule" id="PRU00285"/>
    </source>
</evidence>
<dbReference type="Proteomes" id="UP000001307">
    <property type="component" value="Unassembled WGS sequence"/>
</dbReference>
<dbReference type="SUPFAM" id="SSF49764">
    <property type="entry name" value="HSP20-like chaperones"/>
    <property type="match status" value="1"/>
</dbReference>
<sequence>MMKITGFPFSNDFEQSFYRNHRRHPYFVSKFANAANSKTRCCSTSQKSSNWCSCLDLSSIPTKAEELQVKVDEKSRTLTVSGKSETESTRRDGVKIFSTHVWTKEIRIPDDVELKTIASKLHDNKLTFVAERVQKEEDKHQEIPIEIVDTPALD</sequence>
<dbReference type="EMBL" id="FN653139">
    <property type="protein sequence ID" value="CBY12775.1"/>
    <property type="molecule type" value="Genomic_DNA"/>
</dbReference>
<dbReference type="PROSITE" id="PS01031">
    <property type="entry name" value="SHSP"/>
    <property type="match status" value="1"/>
</dbReference>
<protein>
    <recommendedName>
        <fullName evidence="3">SHSP domain-containing protein</fullName>
    </recommendedName>
</protein>
<accession>E4XSR3</accession>
<dbReference type="InterPro" id="IPR002068">
    <property type="entry name" value="A-crystallin/Hsp20_dom"/>
</dbReference>
<organism evidence="4">
    <name type="scientific">Oikopleura dioica</name>
    <name type="common">Tunicate</name>
    <dbReference type="NCBI Taxonomy" id="34765"/>
    <lineage>
        <taxon>Eukaryota</taxon>
        <taxon>Metazoa</taxon>
        <taxon>Chordata</taxon>
        <taxon>Tunicata</taxon>
        <taxon>Appendicularia</taxon>
        <taxon>Copelata</taxon>
        <taxon>Oikopleuridae</taxon>
        <taxon>Oikopleura</taxon>
    </lineage>
</organism>
<dbReference type="Pfam" id="PF00011">
    <property type="entry name" value="HSP20"/>
    <property type="match status" value="1"/>
</dbReference>
<evidence type="ECO:0000313" key="4">
    <source>
        <dbReference type="EMBL" id="CBY12775.1"/>
    </source>
</evidence>
<name>E4XSR3_OIKDI</name>
<gene>
    <name evidence="4" type="ORF">GSOID_T00002834001</name>
</gene>
<evidence type="ECO:0000313" key="5">
    <source>
        <dbReference type="Proteomes" id="UP000001307"/>
    </source>
</evidence>
<proteinExistence type="inferred from homology"/>
<comment type="similarity">
    <text evidence="1 2">Belongs to the small heat shock protein (HSP20) family.</text>
</comment>
<dbReference type="Gene3D" id="2.60.40.790">
    <property type="match status" value="1"/>
</dbReference>
<evidence type="ECO:0000256" key="2">
    <source>
        <dbReference type="RuleBase" id="RU003616"/>
    </source>
</evidence>
<keyword evidence="5" id="KW-1185">Reference proteome</keyword>
<reference evidence="4" key="1">
    <citation type="journal article" date="2010" name="Science">
        <title>Plasticity of animal genome architecture unmasked by rapid evolution of a pelagic tunicate.</title>
        <authorList>
            <person name="Denoeud F."/>
            <person name="Henriet S."/>
            <person name="Mungpakdee S."/>
            <person name="Aury J.M."/>
            <person name="Da Silva C."/>
            <person name="Brinkmann H."/>
            <person name="Mikhaleva J."/>
            <person name="Olsen L.C."/>
            <person name="Jubin C."/>
            <person name="Canestro C."/>
            <person name="Bouquet J.M."/>
            <person name="Danks G."/>
            <person name="Poulain J."/>
            <person name="Campsteijn C."/>
            <person name="Adamski M."/>
            <person name="Cross I."/>
            <person name="Yadetie F."/>
            <person name="Muffato M."/>
            <person name="Louis A."/>
            <person name="Butcher S."/>
            <person name="Tsagkogeorga G."/>
            <person name="Konrad A."/>
            <person name="Singh S."/>
            <person name="Jensen M.F."/>
            <person name="Cong E.H."/>
            <person name="Eikeseth-Otteraa H."/>
            <person name="Noel B."/>
            <person name="Anthouard V."/>
            <person name="Porcel B.M."/>
            <person name="Kachouri-Lafond R."/>
            <person name="Nishino A."/>
            <person name="Ugolini M."/>
            <person name="Chourrout P."/>
            <person name="Nishida H."/>
            <person name="Aasland R."/>
            <person name="Huzurbazar S."/>
            <person name="Westhof E."/>
            <person name="Delsuc F."/>
            <person name="Lehrach H."/>
            <person name="Reinhardt R."/>
            <person name="Weissenbach J."/>
            <person name="Roy S.W."/>
            <person name="Artiguenave F."/>
            <person name="Postlethwait J.H."/>
            <person name="Manak J.R."/>
            <person name="Thompson E.M."/>
            <person name="Jaillon O."/>
            <person name="Du Pasquier L."/>
            <person name="Boudinot P."/>
            <person name="Liberles D.A."/>
            <person name="Volff J.N."/>
            <person name="Philippe H."/>
            <person name="Lenhard B."/>
            <person name="Roest Crollius H."/>
            <person name="Wincker P."/>
            <person name="Chourrout D."/>
        </authorList>
    </citation>
    <scope>NUCLEOTIDE SEQUENCE [LARGE SCALE GENOMIC DNA]</scope>
</reference>
<dbReference type="AlphaFoldDB" id="E4XSR3"/>
<feature type="domain" description="SHSP" evidence="3">
    <location>
        <begin position="32"/>
        <end position="148"/>
    </location>
</feature>
<dbReference type="InParanoid" id="E4XSR3"/>
<evidence type="ECO:0000259" key="3">
    <source>
        <dbReference type="PROSITE" id="PS01031"/>
    </source>
</evidence>
<dbReference type="InterPro" id="IPR008978">
    <property type="entry name" value="HSP20-like_chaperone"/>
</dbReference>